<gene>
    <name evidence="5" type="ORF">A4S10_02420</name>
    <name evidence="7" type="ORF">DKC2_2432</name>
    <name evidence="6" type="ORF">DSJ38_21790</name>
    <name evidence="2" type="ORF">ERS007657_00809</name>
    <name evidence="4" type="ORF">ERS007679_01622</name>
    <name evidence="1" type="ORF">ERS007681_02406</name>
    <name evidence="3" type="ORF">ERS094118_00096</name>
</gene>
<dbReference type="RefSeq" id="WP_003411885.1">
    <property type="nucleotide sequence ID" value="NZ_AP017901.1"/>
</dbReference>
<protein>
    <submittedName>
        <fullName evidence="6">DUF433 domain-containing protein</fullName>
    </submittedName>
    <submittedName>
        <fullName evidence="1">Uncharacterized conserved protein</fullName>
    </submittedName>
</protein>
<evidence type="ECO:0000313" key="1">
    <source>
        <dbReference type="EMBL" id="CFE40174.1"/>
    </source>
</evidence>
<dbReference type="Proteomes" id="UP000189452">
    <property type="component" value="Chromosome"/>
</dbReference>
<dbReference type="AlphaFoldDB" id="A0A0E9AA76"/>
<accession>A0A0E9AA76</accession>
<evidence type="ECO:0000313" key="13">
    <source>
        <dbReference type="Proteomes" id="UP000256381"/>
    </source>
</evidence>
<dbReference type="InterPro" id="IPR007367">
    <property type="entry name" value="DUF433"/>
</dbReference>
<evidence type="ECO:0000313" key="5">
    <source>
        <dbReference type="EMBL" id="OMH60247.1"/>
    </source>
</evidence>
<dbReference type="InterPro" id="IPR009057">
    <property type="entry name" value="Homeodomain-like_sf"/>
</dbReference>
<sequence>MRADMSVTSMLDREVYVYAEVDKLIGLPAGTAKRWINGYERGGKDHPPILRVTPGATPWVTWGEFVETRMLAEYRDRRKVPIVRQRAAIEELRARFNLRYPLAHLRPFLSTHERDLTMGGEEIGLPDAEVTIRTGQALLGDARWLASIATPGRDEVGEAVIVELPVDKAFPEIVINPSRYSGQPTFVGRRVSPVTIAQMVDGGEEREDLAADYGLSLKQIQDAIDYTKKYRLARLVAA</sequence>
<proteinExistence type="predicted"/>
<evidence type="ECO:0000313" key="2">
    <source>
        <dbReference type="EMBL" id="CFR69865.1"/>
    </source>
</evidence>
<evidence type="ECO:0000313" key="10">
    <source>
        <dbReference type="Proteomes" id="UP000048289"/>
    </source>
</evidence>
<reference evidence="7 14" key="7">
    <citation type="submission" date="2018-08" db="EMBL/GenBank/DDBJ databases">
        <authorList>
            <person name="Fokvardsen B D."/>
            <person name="Norman A."/>
        </authorList>
    </citation>
    <scope>NUCLEOTIDE SEQUENCE [LARGE SCALE GENOMIC DNA]</scope>
    <source>
        <strain evidence="7 14">DKC2</strain>
    </source>
</reference>
<evidence type="ECO:0000313" key="11">
    <source>
        <dbReference type="Proteomes" id="UP000050139"/>
    </source>
</evidence>
<dbReference type="SUPFAM" id="SSF46689">
    <property type="entry name" value="Homeodomain-like"/>
    <property type="match status" value="1"/>
</dbReference>
<dbReference type="PIRSF" id="PIRSF037738">
    <property type="entry name" value="UCP037738"/>
    <property type="match status" value="1"/>
</dbReference>
<dbReference type="EMBL" id="LWDQ01000001">
    <property type="protein sequence ID" value="OMH60247.1"/>
    <property type="molecule type" value="Genomic_DNA"/>
</dbReference>
<evidence type="ECO:0000313" key="14">
    <source>
        <dbReference type="Proteomes" id="UP000300237"/>
    </source>
</evidence>
<organism evidence="5 12">
    <name type="scientific">Mycobacterium tuberculosis</name>
    <dbReference type="NCBI Taxonomy" id="1773"/>
    <lineage>
        <taxon>Bacteria</taxon>
        <taxon>Bacillati</taxon>
        <taxon>Actinomycetota</taxon>
        <taxon>Actinomycetes</taxon>
        <taxon>Mycobacteriales</taxon>
        <taxon>Mycobacteriaceae</taxon>
        <taxon>Mycobacterium</taxon>
        <taxon>Mycobacterium tuberculosis complex</taxon>
    </lineage>
</organism>
<reference evidence="3 11" key="1">
    <citation type="submission" date="2015-03" db="EMBL/GenBank/DDBJ databases">
        <authorList>
            <consortium name="Pathogen Informatics"/>
            <person name="Murphy D."/>
        </authorList>
    </citation>
    <scope>NUCLEOTIDE SEQUENCE [LARGE SCALE GENOMIC DNA]</scope>
    <source>
        <strain evidence="3 11">0268S</strain>
    </source>
</reference>
<dbReference type="EMBL" id="QTBD01000235">
    <property type="protein sequence ID" value="REQ47705.1"/>
    <property type="molecule type" value="Genomic_DNA"/>
</dbReference>
<evidence type="ECO:0000313" key="7">
    <source>
        <dbReference type="EMBL" id="VCU50587.1"/>
    </source>
</evidence>
<evidence type="ECO:0000313" key="12">
    <source>
        <dbReference type="Proteomes" id="UP000189452"/>
    </source>
</evidence>
<dbReference type="Proteomes" id="UP000300237">
    <property type="component" value="Chromosome"/>
</dbReference>
<reference evidence="5 12" key="5">
    <citation type="submission" date="2017-02" db="EMBL/GenBank/DDBJ databases">
        <title>Protein polymorphisms may explain contrasting epidemiological fitness of two variants of a multidrug-resistant Mycobacterium tuberculosis strain.</title>
        <authorList>
            <person name="Bigi M.M."/>
            <person name="Lopez B."/>
            <person name="Blanco F.C."/>
            <person name="Sasiain M.C."/>
            <person name="De La Barrera S."/>
            <person name="Ritacco V."/>
            <person name="Bigi F."/>
            <person name="Soria M.A."/>
        </authorList>
    </citation>
    <scope>NUCLEOTIDE SEQUENCE [LARGE SCALE GENOMIC DNA]</scope>
    <source>
        <strain evidence="5 12">6548</strain>
    </source>
</reference>
<dbReference type="Proteomes" id="UP000050139">
    <property type="component" value="Unassembled WGS sequence"/>
</dbReference>
<evidence type="ECO:0000313" key="4">
    <source>
        <dbReference type="EMBL" id="COV33268.1"/>
    </source>
</evidence>
<dbReference type="GeneID" id="45426290"/>
<reference evidence="6" key="6">
    <citation type="submission" date="2018-07" db="EMBL/GenBank/DDBJ databases">
        <authorList>
            <person name="Shah S."/>
            <person name="Brown T."/>
            <person name="Auld S."/>
            <person name="Bratton K."/>
            <person name="Narechania A."/>
            <person name="Mathema B."/>
            <person name="Gandhi N."/>
        </authorList>
    </citation>
    <scope>NUCLEOTIDE SEQUENCE</scope>
    <source>
        <strain evidence="6">32301_S10</strain>
    </source>
</reference>
<dbReference type="EMBL" id="CFOE01000316">
    <property type="protein sequence ID" value="CFE40174.1"/>
    <property type="molecule type" value="Genomic_DNA"/>
</dbReference>
<dbReference type="Proteomes" id="UP000048289">
    <property type="component" value="Unassembled WGS sequence"/>
</dbReference>
<dbReference type="EMBL" id="CSAD01000181">
    <property type="protein sequence ID" value="COV33268.1"/>
    <property type="molecule type" value="Genomic_DNA"/>
</dbReference>
<reference evidence="5 12" key="3">
    <citation type="submission" date="2016-04" db="EMBL/GenBank/DDBJ databases">
        <authorList>
            <person name="Bigi M."/>
            <person name="Bigi F."/>
            <person name="Soria M.A."/>
        </authorList>
    </citation>
    <scope>NUCLEOTIDE SEQUENCE [LARGE SCALE GENOMIC DNA]</scope>
    <source>
        <strain evidence="5 12">6548</strain>
    </source>
</reference>
<dbReference type="InterPro" id="IPR036388">
    <property type="entry name" value="WH-like_DNA-bd_sf"/>
</dbReference>
<evidence type="ECO:0000313" key="8">
    <source>
        <dbReference type="Proteomes" id="UP000045842"/>
    </source>
</evidence>
<dbReference type="SMR" id="A0A0E9AA76"/>
<evidence type="ECO:0000313" key="9">
    <source>
        <dbReference type="Proteomes" id="UP000046680"/>
    </source>
</evidence>
<dbReference type="EMBL" id="LR027516">
    <property type="protein sequence ID" value="VCU50587.1"/>
    <property type="molecule type" value="Genomic_DNA"/>
</dbReference>
<dbReference type="Proteomes" id="UP000256381">
    <property type="component" value="Unassembled WGS sequence"/>
</dbReference>
<dbReference type="OMA" id="TLHYWLE"/>
<dbReference type="Gene3D" id="1.10.10.10">
    <property type="entry name" value="Winged helix-like DNA-binding domain superfamily/Winged helix DNA-binding domain"/>
    <property type="match status" value="1"/>
</dbReference>
<reference evidence="6 13" key="4">
    <citation type="journal article" date="2017" name="N. Engl. J. Med.">
        <title>Transmission of Extensively Drug-Resistant Tuberculosis in South Africa.</title>
        <authorList>
            <person name="Shah N.S."/>
            <person name="Auld S.C."/>
            <person name="Brust J.C."/>
            <person name="Mathema B."/>
            <person name="Ismail N."/>
            <person name="Moodley P."/>
            <person name="Mlisana K."/>
            <person name="Allana S."/>
            <person name="Campbell A."/>
            <person name="Mthiyane T."/>
            <person name="Morris N."/>
            <person name="Mpangase P."/>
            <person name="van der Meulen H."/>
            <person name="Omar S.V."/>
            <person name="Brown T.S."/>
            <person name="Narechania A."/>
            <person name="Shaskina E."/>
            <person name="Kapwata T."/>
            <person name="Kreiswirth B."/>
            <person name="Gandhi N.R."/>
        </authorList>
    </citation>
    <scope>NUCLEOTIDE SEQUENCE [LARGE SCALE GENOMIC DNA]</scope>
    <source>
        <strain evidence="6 13">32301_S10</strain>
    </source>
</reference>
<dbReference type="EMBL" id="COPH01000001">
    <property type="protein sequence ID" value="CLV43068.1"/>
    <property type="molecule type" value="Genomic_DNA"/>
</dbReference>
<dbReference type="InterPro" id="IPR017277">
    <property type="entry name" value="VapB45-like"/>
</dbReference>
<reference evidence="8 9" key="2">
    <citation type="submission" date="2015-03" db="EMBL/GenBank/DDBJ databases">
        <authorList>
            <consortium name="Pathogen Informatics"/>
        </authorList>
    </citation>
    <scope>NUCLEOTIDE SEQUENCE [LARGE SCALE GENOMIC DNA]</scope>
    <source>
        <strain evidence="2 9">C09601061</strain>
        <strain evidence="4 8">G09801536</strain>
        <strain evidence="1 10">G09901357</strain>
    </source>
</reference>
<dbReference type="Pfam" id="PF04255">
    <property type="entry name" value="DUF433"/>
    <property type="match status" value="1"/>
</dbReference>
<dbReference type="EMBL" id="CGCX01000205">
    <property type="protein sequence ID" value="CFR69865.1"/>
    <property type="molecule type" value="Genomic_DNA"/>
</dbReference>
<dbReference type="Proteomes" id="UP000046680">
    <property type="component" value="Unassembled WGS sequence"/>
</dbReference>
<evidence type="ECO:0000313" key="3">
    <source>
        <dbReference type="EMBL" id="CLV43068.1"/>
    </source>
</evidence>
<dbReference type="Proteomes" id="UP000045842">
    <property type="component" value="Unassembled WGS sequence"/>
</dbReference>
<name>A0A0E9AA76_MYCTX</name>
<evidence type="ECO:0000313" key="6">
    <source>
        <dbReference type="EMBL" id="REQ47705.1"/>
    </source>
</evidence>